<feature type="region of interest" description="Disordered" evidence="1">
    <location>
        <begin position="1"/>
        <end position="177"/>
    </location>
</feature>
<reference evidence="3 4" key="1">
    <citation type="journal article" date="2014" name="Proc. Natl. Acad. Sci. U.S.A.">
        <title>Trajectory and genomic determinants of fungal-pathogen speciation and host adaptation.</title>
        <authorList>
            <person name="Hu X."/>
            <person name="Xiao G."/>
            <person name="Zheng P."/>
            <person name="Shang Y."/>
            <person name="Su Y."/>
            <person name="Zhang X."/>
            <person name="Liu X."/>
            <person name="Zhan S."/>
            <person name="St Leger R.J."/>
            <person name="Wang C."/>
        </authorList>
    </citation>
    <scope>NUCLEOTIDE SEQUENCE [LARGE SCALE GENOMIC DNA]</scope>
    <source>
        <strain evidence="3 4">ARSEF 977</strain>
    </source>
</reference>
<dbReference type="HOGENOM" id="CLU_002714_1_0_1"/>
<accession>A0A0B4GAA4</accession>
<comment type="caution">
    <text evidence="3">The sequence shown here is derived from an EMBL/GenBank/DDBJ whole genome shotgun (WGS) entry which is preliminary data.</text>
</comment>
<feature type="compositionally biased region" description="Basic residues" evidence="1">
    <location>
        <begin position="764"/>
        <end position="777"/>
    </location>
</feature>
<evidence type="ECO:0000313" key="4">
    <source>
        <dbReference type="Proteomes" id="UP000031192"/>
    </source>
</evidence>
<feature type="compositionally biased region" description="Polar residues" evidence="1">
    <location>
        <begin position="435"/>
        <end position="456"/>
    </location>
</feature>
<dbReference type="InterPro" id="IPR029063">
    <property type="entry name" value="SAM-dependent_MTases_sf"/>
</dbReference>
<feature type="compositionally biased region" description="Low complexity" evidence="1">
    <location>
        <begin position="332"/>
        <end position="344"/>
    </location>
</feature>
<dbReference type="Gene3D" id="3.40.50.150">
    <property type="entry name" value="Vaccinia Virus protein VP39"/>
    <property type="match status" value="1"/>
</dbReference>
<feature type="compositionally biased region" description="Polar residues" evidence="1">
    <location>
        <begin position="51"/>
        <end position="71"/>
    </location>
</feature>
<feature type="compositionally biased region" description="Low complexity" evidence="1">
    <location>
        <begin position="496"/>
        <end position="507"/>
    </location>
</feature>
<dbReference type="InterPro" id="IPR013216">
    <property type="entry name" value="Methyltransf_11"/>
</dbReference>
<keyword evidence="4" id="KW-1185">Reference proteome</keyword>
<feature type="compositionally biased region" description="Basic and acidic residues" evidence="1">
    <location>
        <begin position="395"/>
        <end position="405"/>
    </location>
</feature>
<feature type="compositionally biased region" description="Low complexity" evidence="1">
    <location>
        <begin position="785"/>
        <end position="797"/>
    </location>
</feature>
<feature type="compositionally biased region" description="Low complexity" evidence="1">
    <location>
        <begin position="244"/>
        <end position="258"/>
    </location>
</feature>
<feature type="compositionally biased region" description="Basic and acidic residues" evidence="1">
    <location>
        <begin position="544"/>
        <end position="559"/>
    </location>
</feature>
<feature type="compositionally biased region" description="Low complexity" evidence="1">
    <location>
        <begin position="520"/>
        <end position="539"/>
    </location>
</feature>
<dbReference type="Pfam" id="PF08241">
    <property type="entry name" value="Methyltransf_11"/>
    <property type="match status" value="1"/>
</dbReference>
<sequence length="1505" mass="163688">MASIRKSYGLPAMPSDGYRPQRSEDDILHGSIPRPINPTWKNDAGVPRSARQANSLPKISTRPSQPYSTRGSVLPRPSPGSASDIQVKISSASSRTSSETSRSHNQTTSGSSPSGRSMDATSRTRQVSYKRPKASAPRDFASSHKESGSTSSSASANLSQGASNRRPVMQYDREMTESPVEMQIAGVGDVGRSLSQPPVIYPELDRYRDFQRPEHALDRPQIDVPYRLATHDLPPPTPLSQLFSGGSSQISAASGSPSTKFSESPGPGPYSRDTTPTSMSSQSPVFVAPSRVGIPHRSGRQHSVSTTRPPVTRRRAGSFPDETAIDPHGLASVRESLTSSSSNSTVKEGDRATKKEKAKTRHLSPPPPSPPPRKSSQKFSQPKEGNEIYMPAKPKISELNDIPHEKKTHSRTCSDASSPIRTGPPARPSRHNTPDMKSQLFSPIPVIQSNLVSTIRTPEGRDRDSLGTTSLPGSTMSKPQAHRNTSSSNVSLRNESFSPSSRSQPSFDKLKGQITEPNLSAQTTQSGARSSSRSRFPFFGRKKTTSDSSKKDDQPDKKSTSRKGPVAGTGHEGYGRVGAIRRRSGSGSVLPHGFTEPVSSYDSPRSADSFLTDRMNPVIISGGEVVENRNASAELSRSETNQSTPGRPSIDSKISSEGSLTSRNESGSGLRPSALPRFQTSSPRQPHGGFGSDEVGMESTLAFRRSVQRLRSSPDNPIRLPQPLKTGGHISPSPLTSLDTSLLSDESQIELTRVLSQESEGLHPVHKKLKKKTRSPRRWNLFSRSQSQSNTKKTQSNENIQATVKAVDKRPVAFYTIMDNLEQDENGLMDVQEVLRQAEVYEKIPNVESVENYPESVIQSSRRPIADFQPQASWQASSDSHSITTIASSCGAEPASQTAISGMNNNLRPSRLQQVGRIPQVIKQRKENVSPQSFSRPFRASLQYPARNTAEMYDPESIATGPTPPKFPTPVPALPGTGLTLESGADFASYPNSVSKISPEIGQPGGEFLSFSPRKNSDGTTYTSSTSSGGANPFSITATAVIPKPEDPPAEDEIWDEYDDLLGDEAMKGSRSATSSKSVPFHLETYQQKLAKSKELDSPTVSVDSRKVSTYSRAPTHSSSYSADMTERIRTAFQPKISPTSLGSPGTRIGNVRADKPADSEGSLTSKRDSSSSCRTTFSDGSSSSSNDGSPLAQVNLRVGSMTVSKWLTFGHVLFSDLRHELTPVKTSSKQHSVLVIDGLGNDDWSFYAAETYPDASFFNLSPRAPLPAEPRNSSTGFLLSPSNHHQVQYTSHLEKFPFAPQSFDVVVYRFPIAASEAHYRNILNEARRVLRPDGYIELSILDSDLNNMGNRGRRMIRQLKERIQQNAPETTFASASDLTVRLLGKAGFSNIKAARVGVPVASSITRSSSHMSESKRGSDKTNKTRPSLAEMMRDNSPLADANITKIVTRVGRWWYTRCYENACGVGSDSSIWNDKILLSECEQLGTSLKLMVCCARAPERITSF</sequence>
<feature type="compositionally biased region" description="Low complexity" evidence="1">
    <location>
        <begin position="90"/>
        <end position="100"/>
    </location>
</feature>
<feature type="region of interest" description="Disordered" evidence="1">
    <location>
        <begin position="630"/>
        <end position="695"/>
    </location>
</feature>
<protein>
    <submittedName>
        <fullName evidence="3">Methyltransferase type 11</fullName>
    </submittedName>
</protein>
<dbReference type="GO" id="GO:0008757">
    <property type="term" value="F:S-adenosylmethionine-dependent methyltransferase activity"/>
    <property type="evidence" value="ECO:0007669"/>
    <property type="project" value="InterPro"/>
</dbReference>
<dbReference type="Proteomes" id="UP000031192">
    <property type="component" value="Unassembled WGS sequence"/>
</dbReference>
<name>A0A0B4GAA4_METGA</name>
<feature type="compositionally biased region" description="Low complexity" evidence="1">
    <location>
        <begin position="148"/>
        <end position="163"/>
    </location>
</feature>
<evidence type="ECO:0000313" key="3">
    <source>
        <dbReference type="EMBL" id="KID83715.1"/>
    </source>
</evidence>
<gene>
    <name evidence="3" type="ORF">MGU_08996</name>
</gene>
<feature type="domain" description="Methyltransferase type 11" evidence="2">
    <location>
        <begin position="1291"/>
        <end position="1337"/>
    </location>
</feature>
<keyword evidence="3" id="KW-0489">Methyltransferase</keyword>
<dbReference type="CDD" id="cd02440">
    <property type="entry name" value="AdoMet_MTases"/>
    <property type="match status" value="1"/>
</dbReference>
<feature type="compositionally biased region" description="Polar residues" evidence="1">
    <location>
        <begin position="411"/>
        <end position="420"/>
    </location>
</feature>
<feature type="compositionally biased region" description="Pro residues" evidence="1">
    <location>
        <begin position="364"/>
        <end position="373"/>
    </location>
</feature>
<feature type="region of interest" description="Disordered" evidence="1">
    <location>
        <begin position="998"/>
        <end position="1035"/>
    </location>
</feature>
<feature type="compositionally biased region" description="Polar residues" evidence="1">
    <location>
        <begin position="630"/>
        <end position="667"/>
    </location>
</feature>
<feature type="compositionally biased region" description="Low complexity" evidence="1">
    <location>
        <begin position="1019"/>
        <end position="1030"/>
    </location>
</feature>
<organism evidence="3 4">
    <name type="scientific">Metarhizium guizhouense (strain ARSEF 977)</name>
    <dbReference type="NCBI Taxonomy" id="1276136"/>
    <lineage>
        <taxon>Eukaryota</taxon>
        <taxon>Fungi</taxon>
        <taxon>Dikarya</taxon>
        <taxon>Ascomycota</taxon>
        <taxon>Pezizomycotina</taxon>
        <taxon>Sordariomycetes</taxon>
        <taxon>Hypocreomycetidae</taxon>
        <taxon>Hypocreales</taxon>
        <taxon>Clavicipitaceae</taxon>
        <taxon>Metarhizium</taxon>
    </lineage>
</organism>
<evidence type="ECO:0000256" key="1">
    <source>
        <dbReference type="SAM" id="MobiDB-lite"/>
    </source>
</evidence>
<feature type="compositionally biased region" description="Basic and acidic residues" evidence="1">
    <location>
        <begin position="19"/>
        <end position="28"/>
    </location>
</feature>
<dbReference type="EMBL" id="AZNH01000054">
    <property type="protein sequence ID" value="KID83715.1"/>
    <property type="molecule type" value="Genomic_DNA"/>
</dbReference>
<feature type="region of interest" description="Disordered" evidence="1">
    <location>
        <begin position="709"/>
        <end position="739"/>
    </location>
</feature>
<feature type="compositionally biased region" description="Low complexity" evidence="1">
    <location>
        <begin position="1171"/>
        <end position="1190"/>
    </location>
</feature>
<feature type="compositionally biased region" description="Polar residues" evidence="1">
    <location>
        <begin position="272"/>
        <end position="284"/>
    </location>
</feature>
<dbReference type="OrthoDB" id="5382952at2759"/>
<evidence type="ECO:0000259" key="2">
    <source>
        <dbReference type="Pfam" id="PF08241"/>
    </source>
</evidence>
<feature type="region of interest" description="Disordered" evidence="1">
    <location>
        <begin position="1090"/>
        <end position="1191"/>
    </location>
</feature>
<feature type="compositionally biased region" description="Polar residues" evidence="1">
    <location>
        <begin position="466"/>
        <end position="495"/>
    </location>
</feature>
<feature type="region of interest" description="Disordered" evidence="1">
    <location>
        <begin position="758"/>
        <end position="798"/>
    </location>
</feature>
<feature type="region of interest" description="Disordered" evidence="1">
    <location>
        <begin position="1406"/>
        <end position="1428"/>
    </location>
</feature>
<feature type="compositionally biased region" description="Polar residues" evidence="1">
    <location>
        <begin position="1099"/>
        <end position="1123"/>
    </location>
</feature>
<feature type="compositionally biased region" description="Basic and acidic residues" evidence="1">
    <location>
        <begin position="1413"/>
        <end position="1423"/>
    </location>
</feature>
<dbReference type="SUPFAM" id="SSF53335">
    <property type="entry name" value="S-adenosyl-L-methionine-dependent methyltransferases"/>
    <property type="match status" value="1"/>
</dbReference>
<feature type="compositionally biased region" description="Polar residues" evidence="1">
    <location>
        <begin position="104"/>
        <end position="127"/>
    </location>
</feature>
<feature type="region of interest" description="Disordered" evidence="1">
    <location>
        <begin position="228"/>
        <end position="606"/>
    </location>
</feature>
<keyword evidence="3" id="KW-0808">Transferase</keyword>
<dbReference type="GO" id="GO:0032259">
    <property type="term" value="P:methylation"/>
    <property type="evidence" value="ECO:0007669"/>
    <property type="project" value="UniProtKB-KW"/>
</dbReference>
<proteinExistence type="predicted"/>